<evidence type="ECO:0000313" key="3">
    <source>
        <dbReference type="Proteomes" id="UP000801428"/>
    </source>
</evidence>
<dbReference type="InterPro" id="IPR001810">
    <property type="entry name" value="F-box_dom"/>
</dbReference>
<protein>
    <recommendedName>
        <fullName evidence="1">F-box domain-containing protein</fullName>
    </recommendedName>
</protein>
<evidence type="ECO:0000313" key="2">
    <source>
        <dbReference type="EMBL" id="KAF2996026.1"/>
    </source>
</evidence>
<feature type="domain" description="F-box" evidence="1">
    <location>
        <begin position="2"/>
        <end position="48"/>
    </location>
</feature>
<organism evidence="2 3">
    <name type="scientific">Curvularia kusanoi</name>
    <name type="common">Cochliobolus kusanoi</name>
    <dbReference type="NCBI Taxonomy" id="90978"/>
    <lineage>
        <taxon>Eukaryota</taxon>
        <taxon>Fungi</taxon>
        <taxon>Dikarya</taxon>
        <taxon>Ascomycota</taxon>
        <taxon>Pezizomycotina</taxon>
        <taxon>Dothideomycetes</taxon>
        <taxon>Pleosporomycetidae</taxon>
        <taxon>Pleosporales</taxon>
        <taxon>Pleosporineae</taxon>
        <taxon>Pleosporaceae</taxon>
        <taxon>Curvularia</taxon>
    </lineage>
</organism>
<reference evidence="2" key="1">
    <citation type="submission" date="2019-04" db="EMBL/GenBank/DDBJ databases">
        <title>Sequencing of skin fungus with MAO and IRED activity.</title>
        <authorList>
            <person name="Marsaioli A.J."/>
            <person name="Bonatto J.M.C."/>
            <person name="Reis Junior O."/>
        </authorList>
    </citation>
    <scope>NUCLEOTIDE SEQUENCE</scope>
    <source>
        <strain evidence="2">30M1</strain>
    </source>
</reference>
<dbReference type="CDD" id="cd09917">
    <property type="entry name" value="F-box_SF"/>
    <property type="match status" value="1"/>
</dbReference>
<proteinExistence type="predicted"/>
<comment type="caution">
    <text evidence="2">The sequence shown here is derived from an EMBL/GenBank/DDBJ whole genome shotgun (WGS) entry which is preliminary data.</text>
</comment>
<dbReference type="OrthoDB" id="3660227at2759"/>
<evidence type="ECO:0000259" key="1">
    <source>
        <dbReference type="PROSITE" id="PS50181"/>
    </source>
</evidence>
<sequence length="481" mass="55372">MSTNLNTLPEELLLSILTHISDLNTQLALSRTSSRLHRLTLPHLYHTFPGRNSELFLRTISHSPSLATHTKSAVWNQERKTMPRIDVLEKQHILTRINELAVPHGTDLAKLYAEYGKNDDYWWFEILTLFMPSLDDLCVRESWLWDDHHYWFKSLSPFFNPLCSSVLRTAQLDGPMRIENIVPLLTIETLRSLDVSEVTVMRREGYKVFQWAVWPVEKVLPERSSRLERLCLRRSYLAPEMLVPVLKGIKALKEFSYDHRRNELTDDSVTIERPFTSPHARCLSYHAQSLEMVRIRERCSDWPEGVSTMLDHNLPDGHDHASPEPKRPNYRHLRTVDIGLVETDPGAGNAITTELGFRAFVTNLAGVERLKLRLPGNDDKDAENFLNALARAIVLHNPDLKTVELVEWNITRGWYPQELPMLQTMYRALGLRLVSVGQSSVGQSIKLGSENLLMEEDMLMEEDKESGWVYVTGVLEGWDSD</sequence>
<dbReference type="Pfam" id="PF12937">
    <property type="entry name" value="F-box-like"/>
    <property type="match status" value="1"/>
</dbReference>
<accession>A0A9P4T6P5</accession>
<name>A0A9P4T6P5_CURKU</name>
<keyword evidence="3" id="KW-1185">Reference proteome</keyword>
<dbReference type="PROSITE" id="PS50181">
    <property type="entry name" value="FBOX"/>
    <property type="match status" value="1"/>
</dbReference>
<gene>
    <name evidence="2" type="ORF">E8E13_002343</name>
</gene>
<dbReference type="AlphaFoldDB" id="A0A9P4T6P5"/>
<dbReference type="EMBL" id="SWKU01000029">
    <property type="protein sequence ID" value="KAF2996026.1"/>
    <property type="molecule type" value="Genomic_DNA"/>
</dbReference>
<dbReference type="Proteomes" id="UP000801428">
    <property type="component" value="Unassembled WGS sequence"/>
</dbReference>